<reference evidence="2" key="1">
    <citation type="submission" date="2020-10" db="EMBL/GenBank/DDBJ databases">
        <authorList>
            <person name="Gilroy R."/>
        </authorList>
    </citation>
    <scope>NUCLEOTIDE SEQUENCE</scope>
    <source>
        <strain evidence="2">B2-16538</strain>
    </source>
</reference>
<reference evidence="2" key="2">
    <citation type="journal article" date="2021" name="PeerJ">
        <title>Extensive microbial diversity within the chicken gut microbiome revealed by metagenomics and culture.</title>
        <authorList>
            <person name="Gilroy R."/>
            <person name="Ravi A."/>
            <person name="Getino M."/>
            <person name="Pursley I."/>
            <person name="Horton D.L."/>
            <person name="Alikhan N.F."/>
            <person name="Baker D."/>
            <person name="Gharbi K."/>
            <person name="Hall N."/>
            <person name="Watson M."/>
            <person name="Adriaenssens E.M."/>
            <person name="Foster-Nyarko E."/>
            <person name="Jarju S."/>
            <person name="Secka A."/>
            <person name="Antonio M."/>
            <person name="Oren A."/>
            <person name="Chaudhuri R.R."/>
            <person name="La Ragione R."/>
            <person name="Hildebrand F."/>
            <person name="Pallen M.J."/>
        </authorList>
    </citation>
    <scope>NUCLEOTIDE SEQUENCE</scope>
    <source>
        <strain evidence="2">B2-16538</strain>
    </source>
</reference>
<sequence>MDADDMDYMITGTGDTVQEAMETFKDGYEDMKRYYKEEGKDFEEVSFDFQYDIASFLQHYAYAFSLAGLERITGVNQKQLSHYISGYRHPSEKTVRKIECGIRKFSQELSSLHFI</sequence>
<dbReference type="InterPro" id="IPR001387">
    <property type="entry name" value="Cro/C1-type_HTH"/>
</dbReference>
<evidence type="ECO:0000259" key="1">
    <source>
        <dbReference type="Pfam" id="PF01381"/>
    </source>
</evidence>
<evidence type="ECO:0000313" key="2">
    <source>
        <dbReference type="EMBL" id="MBO8486458.1"/>
    </source>
</evidence>
<dbReference type="CDD" id="cd00093">
    <property type="entry name" value="HTH_XRE"/>
    <property type="match status" value="1"/>
</dbReference>
<feature type="domain" description="HTH cro/C1-type" evidence="1">
    <location>
        <begin position="66"/>
        <end position="99"/>
    </location>
</feature>
<dbReference type="Pfam" id="PF01381">
    <property type="entry name" value="HTH_3"/>
    <property type="match status" value="1"/>
</dbReference>
<dbReference type="Proteomes" id="UP000823750">
    <property type="component" value="Unassembled WGS sequence"/>
</dbReference>
<protein>
    <submittedName>
        <fullName evidence="2">Helix-turn-helix transcriptional regulator</fullName>
    </submittedName>
</protein>
<accession>A0A9D9J3J3</accession>
<dbReference type="AlphaFoldDB" id="A0A9D9J3J3"/>
<evidence type="ECO:0000313" key="3">
    <source>
        <dbReference type="Proteomes" id="UP000823750"/>
    </source>
</evidence>
<proteinExistence type="predicted"/>
<comment type="caution">
    <text evidence="2">The sequence shown here is derived from an EMBL/GenBank/DDBJ whole genome shotgun (WGS) entry which is preliminary data.</text>
</comment>
<dbReference type="EMBL" id="JADILX010000129">
    <property type="protein sequence ID" value="MBO8486458.1"/>
    <property type="molecule type" value="Genomic_DNA"/>
</dbReference>
<gene>
    <name evidence="2" type="ORF">IAB78_08570</name>
</gene>
<organism evidence="2 3">
    <name type="scientific">Candidatus Cryptobacteroides excrementavium</name>
    <dbReference type="NCBI Taxonomy" id="2840759"/>
    <lineage>
        <taxon>Bacteria</taxon>
        <taxon>Pseudomonadati</taxon>
        <taxon>Bacteroidota</taxon>
        <taxon>Bacteroidia</taxon>
        <taxon>Bacteroidales</taxon>
        <taxon>Candidatus Cryptobacteroides</taxon>
    </lineage>
</organism>
<name>A0A9D9J3J3_9BACT</name>